<comment type="caution">
    <text evidence="2">The sequence shown here is derived from an EMBL/GenBank/DDBJ whole genome shotgun (WGS) entry which is preliminary data.</text>
</comment>
<keyword evidence="1" id="KW-0812">Transmembrane</keyword>
<keyword evidence="3" id="KW-1185">Reference proteome</keyword>
<organism evidence="2 3">
    <name type="scientific">Cardiocondyla obscurior</name>
    <dbReference type="NCBI Taxonomy" id="286306"/>
    <lineage>
        <taxon>Eukaryota</taxon>
        <taxon>Metazoa</taxon>
        <taxon>Ecdysozoa</taxon>
        <taxon>Arthropoda</taxon>
        <taxon>Hexapoda</taxon>
        <taxon>Insecta</taxon>
        <taxon>Pterygota</taxon>
        <taxon>Neoptera</taxon>
        <taxon>Endopterygota</taxon>
        <taxon>Hymenoptera</taxon>
        <taxon>Apocrita</taxon>
        <taxon>Aculeata</taxon>
        <taxon>Formicoidea</taxon>
        <taxon>Formicidae</taxon>
        <taxon>Myrmicinae</taxon>
        <taxon>Cardiocondyla</taxon>
    </lineage>
</organism>
<evidence type="ECO:0000313" key="2">
    <source>
        <dbReference type="EMBL" id="KAL0132996.1"/>
    </source>
</evidence>
<keyword evidence="1" id="KW-1133">Transmembrane helix</keyword>
<protein>
    <submittedName>
        <fullName evidence="2">Uncharacterized protein</fullName>
    </submittedName>
</protein>
<evidence type="ECO:0000256" key="1">
    <source>
        <dbReference type="SAM" id="Phobius"/>
    </source>
</evidence>
<feature type="transmembrane region" description="Helical" evidence="1">
    <location>
        <begin position="6"/>
        <end position="27"/>
    </location>
</feature>
<dbReference type="AlphaFoldDB" id="A0AAW2H0Q4"/>
<keyword evidence="1" id="KW-0472">Membrane</keyword>
<accession>A0AAW2H0Q4</accession>
<evidence type="ECO:0000313" key="3">
    <source>
        <dbReference type="Proteomes" id="UP001430953"/>
    </source>
</evidence>
<gene>
    <name evidence="2" type="ORF">PUN28_000613</name>
</gene>
<dbReference type="Proteomes" id="UP001430953">
    <property type="component" value="Unassembled WGS sequence"/>
</dbReference>
<sequence length="61" mass="6886">MELLVITRALTAVVIVAAVFGIFLSLANTKQTEKKLINGCMHHVFKQLDWFSINRNLLAIM</sequence>
<reference evidence="2 3" key="1">
    <citation type="submission" date="2023-03" db="EMBL/GenBank/DDBJ databases">
        <title>High recombination rates correlate with genetic variation in Cardiocondyla obscurior ants.</title>
        <authorList>
            <person name="Errbii M."/>
        </authorList>
    </citation>
    <scope>NUCLEOTIDE SEQUENCE [LARGE SCALE GENOMIC DNA]</scope>
    <source>
        <strain evidence="2">Alpha-2009</strain>
        <tissue evidence="2">Whole body</tissue>
    </source>
</reference>
<name>A0AAW2H0Q4_9HYME</name>
<proteinExistence type="predicted"/>
<dbReference type="EMBL" id="JADYXP020000001">
    <property type="protein sequence ID" value="KAL0132996.1"/>
    <property type="molecule type" value="Genomic_DNA"/>
</dbReference>